<dbReference type="GO" id="GO:0000978">
    <property type="term" value="F:RNA polymerase II cis-regulatory region sequence-specific DNA binding"/>
    <property type="evidence" value="ECO:0007669"/>
    <property type="project" value="TreeGrafter"/>
</dbReference>
<gene>
    <name evidence="14" type="ORF">QYM36_004840</name>
</gene>
<feature type="region of interest" description="Disordered" evidence="12">
    <location>
        <begin position="417"/>
        <end position="447"/>
    </location>
</feature>
<feature type="domain" description="C2H2-type" evidence="13">
    <location>
        <begin position="483"/>
        <end position="510"/>
    </location>
</feature>
<dbReference type="AlphaFoldDB" id="A0AA88L6U9"/>
<dbReference type="InterPro" id="IPR050589">
    <property type="entry name" value="Ikaros_C2H2-ZF"/>
</dbReference>
<dbReference type="FunFam" id="3.30.160.60:FF:000096">
    <property type="entry name" value="Zinc finger and BTB domain-containing protein 18 isoform 1"/>
    <property type="match status" value="1"/>
</dbReference>
<keyword evidence="8" id="KW-0238">DNA-binding</keyword>
<reference evidence="14" key="1">
    <citation type="submission" date="2023-07" db="EMBL/GenBank/DDBJ databases">
        <title>Chromosome-level genome assembly of Artemia franciscana.</title>
        <authorList>
            <person name="Jo E."/>
        </authorList>
    </citation>
    <scope>NUCLEOTIDE SEQUENCE</scope>
    <source>
        <tissue evidence="14">Whole body</tissue>
    </source>
</reference>
<dbReference type="GO" id="GO:0032502">
    <property type="term" value="P:developmental process"/>
    <property type="evidence" value="ECO:0007669"/>
    <property type="project" value="UniProtKB-ARBA"/>
</dbReference>
<dbReference type="PROSITE" id="PS00028">
    <property type="entry name" value="ZINC_FINGER_C2H2_1"/>
    <property type="match status" value="15"/>
</dbReference>
<dbReference type="EMBL" id="JAVRJZ010000008">
    <property type="protein sequence ID" value="KAK2719142.1"/>
    <property type="molecule type" value="Genomic_DNA"/>
</dbReference>
<evidence type="ECO:0000256" key="6">
    <source>
        <dbReference type="ARBA" id="ARBA00022833"/>
    </source>
</evidence>
<dbReference type="FunFam" id="3.30.160.60:FF:002343">
    <property type="entry name" value="Zinc finger protein 33A"/>
    <property type="match status" value="2"/>
</dbReference>
<evidence type="ECO:0000256" key="11">
    <source>
        <dbReference type="PROSITE-ProRule" id="PRU00042"/>
    </source>
</evidence>
<feature type="domain" description="C2H2-type" evidence="13">
    <location>
        <begin position="651"/>
        <end position="678"/>
    </location>
</feature>
<evidence type="ECO:0000256" key="5">
    <source>
        <dbReference type="ARBA" id="ARBA00022771"/>
    </source>
</evidence>
<feature type="domain" description="C2H2-type" evidence="13">
    <location>
        <begin position="623"/>
        <end position="650"/>
    </location>
</feature>
<feature type="domain" description="C2H2-type" evidence="13">
    <location>
        <begin position="511"/>
        <end position="538"/>
    </location>
</feature>
<comment type="similarity">
    <text evidence="2">Belongs to the krueppel C2H2-type zinc-finger protein family.</text>
</comment>
<dbReference type="FunFam" id="3.30.160.60:FF:000065">
    <property type="entry name" value="B-cell CLL/lymphoma 6, member B"/>
    <property type="match status" value="1"/>
</dbReference>
<evidence type="ECO:0000256" key="8">
    <source>
        <dbReference type="ARBA" id="ARBA00023125"/>
    </source>
</evidence>
<keyword evidence="9" id="KW-0804">Transcription</keyword>
<keyword evidence="7" id="KW-0805">Transcription regulation</keyword>
<feature type="domain" description="C2H2-type" evidence="13">
    <location>
        <begin position="847"/>
        <end position="874"/>
    </location>
</feature>
<accession>A0AA88L6U9</accession>
<name>A0AA88L6U9_ARTSF</name>
<feature type="domain" description="C2H2-type" evidence="13">
    <location>
        <begin position="595"/>
        <end position="622"/>
    </location>
</feature>
<evidence type="ECO:0000256" key="12">
    <source>
        <dbReference type="SAM" id="MobiDB-lite"/>
    </source>
</evidence>
<dbReference type="PROSITE" id="PS50157">
    <property type="entry name" value="ZINC_FINGER_C2H2_2"/>
    <property type="match status" value="15"/>
</dbReference>
<keyword evidence="4" id="KW-0677">Repeat</keyword>
<evidence type="ECO:0000256" key="9">
    <source>
        <dbReference type="ARBA" id="ARBA00023163"/>
    </source>
</evidence>
<dbReference type="GO" id="GO:0008270">
    <property type="term" value="F:zinc ion binding"/>
    <property type="evidence" value="ECO:0007669"/>
    <property type="project" value="UniProtKB-KW"/>
</dbReference>
<dbReference type="FunFam" id="3.30.160.60:FF:000250">
    <property type="entry name" value="zinc finger protein 197 isoform X1"/>
    <property type="match status" value="1"/>
</dbReference>
<keyword evidence="10" id="KW-0539">Nucleus</keyword>
<dbReference type="FunFam" id="3.30.160.60:FF:000630">
    <property type="entry name" value="Zinc finger protein 180"/>
    <property type="match status" value="1"/>
</dbReference>
<dbReference type="Proteomes" id="UP001187531">
    <property type="component" value="Unassembled WGS sequence"/>
</dbReference>
<dbReference type="Gene3D" id="3.30.160.60">
    <property type="entry name" value="Classic Zinc Finger"/>
    <property type="match status" value="15"/>
</dbReference>
<evidence type="ECO:0000256" key="4">
    <source>
        <dbReference type="ARBA" id="ARBA00022737"/>
    </source>
</evidence>
<dbReference type="SMART" id="SM00355">
    <property type="entry name" value="ZnF_C2H2"/>
    <property type="match status" value="17"/>
</dbReference>
<feature type="domain" description="C2H2-type" evidence="13">
    <location>
        <begin position="455"/>
        <end position="482"/>
    </location>
</feature>
<evidence type="ECO:0000256" key="7">
    <source>
        <dbReference type="ARBA" id="ARBA00023015"/>
    </source>
</evidence>
<dbReference type="InterPro" id="IPR013087">
    <property type="entry name" value="Znf_C2H2_type"/>
</dbReference>
<feature type="domain" description="C2H2-type" evidence="13">
    <location>
        <begin position="679"/>
        <end position="706"/>
    </location>
</feature>
<proteinExistence type="inferred from homology"/>
<dbReference type="GO" id="GO:0006357">
    <property type="term" value="P:regulation of transcription by RNA polymerase II"/>
    <property type="evidence" value="ECO:0007669"/>
    <property type="project" value="TreeGrafter"/>
</dbReference>
<dbReference type="FunFam" id="3.30.160.60:FF:000870">
    <property type="entry name" value="zinc finger protein 197 isoform X1"/>
    <property type="match status" value="2"/>
</dbReference>
<dbReference type="FunFam" id="3.30.160.60:FF:000624">
    <property type="entry name" value="zinc finger protein 697"/>
    <property type="match status" value="1"/>
</dbReference>
<evidence type="ECO:0000256" key="3">
    <source>
        <dbReference type="ARBA" id="ARBA00022723"/>
    </source>
</evidence>
<keyword evidence="15" id="KW-1185">Reference proteome</keyword>
<dbReference type="FunFam" id="3.30.160.60:FF:003309">
    <property type="entry name" value="Zgc:171551"/>
    <property type="match status" value="1"/>
</dbReference>
<dbReference type="FunFam" id="3.30.160.60:FF:001506">
    <property type="entry name" value="Zinc finger protein"/>
    <property type="match status" value="1"/>
</dbReference>
<sequence>MNTANFSNQATVKQEFEDEILTNYGQLHEVTDPHRSGEQENNLSAIYPILSIKLENDPNPLKAESTTINDEEVEDEISADYEQLSEVADPLLSPKQGNNLSAKNLRSCTKLEHDPSLLKVESPIINEQEAEDEIPVVYEQLCEIADPLPSPSQGNGLSANIIKSCTKLEHDPNLLKVESAIINDECLQTDLLLCKKESTNENDVLNSSCPPSGYTEPEIRPVSEIVVPHPVHIYIDEKYSSFQEFNMDTIPLRNNLNNIQPRVLVKAIPMIMLPELTSRHIDEVTNGIWRCDLCGKIENCFLMLDLHQNTGCEKLSPIECDICPAVIKDYSDFVTHFVEHQLGKTRKCPICLHEKIGDIKQHLEGHFSYNSPRFESFLNLPLASRRFYLNPSGRHDSSTKDHNLSTKDTKKQYSISPFVHNSSEDPQKPKTFNKSLPNQSSVKRQSTLSSSVNPYQCEICKKIFSSVNSLNVHSRLHSGEKPYVCKICNKKFAQKSNLIFHLRSHSGEKPYGCKVCNKKFSSRYYLAYHMRLHSGELPYQCKTCYKRFALRSCLTSHMRMHTGERSYKCKVCTKSFSQNSHLIVHMRFHFGEKPFVCKFCSKKFSQKYNLNDHMRVHTGEKPYKCQACNKRFAQKSNFIRHLRSHSGEKPYGCKICDKKFAYRSYLSHHMRLHSGEMPYQCKICNKKYASRSYLSIHMRLHSGERPYECKICNKIFSQNGSLIIHMRLHSGEKPYECKICNKKFNQKCHLTDHFGSHSGEKSFDCNVCTKKFSLKSSLSKHKRLHDGERLYKCEVCDKSFSQNSNLVVHLRLHSGEKPFDCNICNKKFTQKSTLTYHFRSHSGEKPYDCKVCSKKFSSRSYLTTHMRLHKDDKRYECKI</sequence>
<protein>
    <recommendedName>
        <fullName evidence="13">C2H2-type domain-containing protein</fullName>
    </recommendedName>
</protein>
<dbReference type="FunFam" id="3.30.160.60:FF:000202">
    <property type="entry name" value="Zinc finger protein 574"/>
    <property type="match status" value="1"/>
</dbReference>
<feature type="domain" description="C2H2-type" evidence="13">
    <location>
        <begin position="791"/>
        <end position="818"/>
    </location>
</feature>
<feature type="domain" description="C2H2-type" evidence="13">
    <location>
        <begin position="707"/>
        <end position="734"/>
    </location>
</feature>
<dbReference type="Pfam" id="PF00096">
    <property type="entry name" value="zf-C2H2"/>
    <property type="match status" value="14"/>
</dbReference>
<dbReference type="GO" id="GO:0005634">
    <property type="term" value="C:nucleus"/>
    <property type="evidence" value="ECO:0007669"/>
    <property type="project" value="UniProtKB-SubCell"/>
</dbReference>
<keyword evidence="3" id="KW-0479">Metal-binding</keyword>
<dbReference type="FunFam" id="3.30.160.60:FF:000478">
    <property type="entry name" value="Zinc finger protein 133"/>
    <property type="match status" value="1"/>
</dbReference>
<evidence type="ECO:0000256" key="1">
    <source>
        <dbReference type="ARBA" id="ARBA00004123"/>
    </source>
</evidence>
<dbReference type="InterPro" id="IPR036236">
    <property type="entry name" value="Znf_C2H2_sf"/>
</dbReference>
<feature type="domain" description="C2H2-type" evidence="13">
    <location>
        <begin position="735"/>
        <end position="762"/>
    </location>
</feature>
<keyword evidence="6" id="KW-0862">Zinc</keyword>
<dbReference type="SUPFAM" id="SSF57667">
    <property type="entry name" value="beta-beta-alpha zinc fingers"/>
    <property type="match status" value="8"/>
</dbReference>
<keyword evidence="5 11" id="KW-0863">Zinc-finger</keyword>
<feature type="domain" description="C2H2-type" evidence="13">
    <location>
        <begin position="763"/>
        <end position="790"/>
    </location>
</feature>
<dbReference type="PANTHER" id="PTHR24404">
    <property type="entry name" value="ZINC FINGER PROTEIN"/>
    <property type="match status" value="1"/>
</dbReference>
<feature type="domain" description="C2H2-type" evidence="13">
    <location>
        <begin position="819"/>
        <end position="846"/>
    </location>
</feature>
<evidence type="ECO:0000256" key="2">
    <source>
        <dbReference type="ARBA" id="ARBA00006991"/>
    </source>
</evidence>
<dbReference type="FunFam" id="3.30.160.60:FF:000774">
    <property type="entry name" value="Zinc finger protein"/>
    <property type="match status" value="1"/>
</dbReference>
<comment type="subcellular location">
    <subcellularLocation>
        <location evidence="1">Nucleus</location>
    </subcellularLocation>
</comment>
<evidence type="ECO:0000313" key="14">
    <source>
        <dbReference type="EMBL" id="KAK2719142.1"/>
    </source>
</evidence>
<organism evidence="14 15">
    <name type="scientific">Artemia franciscana</name>
    <name type="common">Brine shrimp</name>
    <name type="synonym">Artemia sanfranciscana</name>
    <dbReference type="NCBI Taxonomy" id="6661"/>
    <lineage>
        <taxon>Eukaryota</taxon>
        <taxon>Metazoa</taxon>
        <taxon>Ecdysozoa</taxon>
        <taxon>Arthropoda</taxon>
        <taxon>Crustacea</taxon>
        <taxon>Branchiopoda</taxon>
        <taxon>Anostraca</taxon>
        <taxon>Artemiidae</taxon>
        <taxon>Artemia</taxon>
    </lineage>
</organism>
<feature type="domain" description="C2H2-type" evidence="13">
    <location>
        <begin position="567"/>
        <end position="594"/>
    </location>
</feature>
<evidence type="ECO:0000259" key="13">
    <source>
        <dbReference type="PROSITE" id="PS50157"/>
    </source>
</evidence>
<feature type="domain" description="C2H2-type" evidence="13">
    <location>
        <begin position="539"/>
        <end position="566"/>
    </location>
</feature>
<evidence type="ECO:0000313" key="15">
    <source>
        <dbReference type="Proteomes" id="UP001187531"/>
    </source>
</evidence>
<feature type="compositionally biased region" description="Polar residues" evidence="12">
    <location>
        <begin position="430"/>
        <end position="447"/>
    </location>
</feature>
<comment type="caution">
    <text evidence="14">The sequence shown here is derived from an EMBL/GenBank/DDBJ whole genome shotgun (WGS) entry which is preliminary data.</text>
</comment>
<dbReference type="FunFam" id="3.30.160.60:FF:000110">
    <property type="entry name" value="Zinc finger protein-like"/>
    <property type="match status" value="1"/>
</dbReference>
<dbReference type="PANTHER" id="PTHR24404:SF114">
    <property type="entry name" value="KLUMPFUSS, ISOFORM B-RELATED"/>
    <property type="match status" value="1"/>
</dbReference>
<dbReference type="GO" id="GO:0003700">
    <property type="term" value="F:DNA-binding transcription factor activity"/>
    <property type="evidence" value="ECO:0007669"/>
    <property type="project" value="TreeGrafter"/>
</dbReference>
<evidence type="ECO:0000256" key="10">
    <source>
        <dbReference type="ARBA" id="ARBA00023242"/>
    </source>
</evidence>